<dbReference type="InterPro" id="IPR052900">
    <property type="entry name" value="Phospholipid_Metab_Enz"/>
</dbReference>
<dbReference type="RefSeq" id="WP_316025141.1">
    <property type="nucleotide sequence ID" value="NZ_JAWDIO010000002.1"/>
</dbReference>
<proteinExistence type="predicted"/>
<dbReference type="Proteomes" id="UP001247805">
    <property type="component" value="Unassembled WGS sequence"/>
</dbReference>
<dbReference type="InterPro" id="IPR029052">
    <property type="entry name" value="Metallo-depent_PP-like"/>
</dbReference>
<evidence type="ECO:0000313" key="2">
    <source>
        <dbReference type="EMBL" id="MDU0353471.1"/>
    </source>
</evidence>
<dbReference type="InterPro" id="IPR018946">
    <property type="entry name" value="PhoD-like_MPP"/>
</dbReference>
<gene>
    <name evidence="2" type="ORF">RS130_05625</name>
</gene>
<evidence type="ECO:0000313" key="3">
    <source>
        <dbReference type="Proteomes" id="UP001247805"/>
    </source>
</evidence>
<reference evidence="2 3" key="1">
    <citation type="submission" date="2023-10" db="EMBL/GenBank/DDBJ databases">
        <title>Glaciecola aquimarina strain GGW-M5 nov., isolated from a coastal seawater.</title>
        <authorList>
            <person name="Bayburt H."/>
            <person name="Kim J.M."/>
            <person name="Choi B.J."/>
            <person name="Jeon C.O."/>
        </authorList>
    </citation>
    <scope>NUCLEOTIDE SEQUENCE [LARGE SCALE GENOMIC DNA]</scope>
    <source>
        <strain evidence="2 3">KCTC 32108</strain>
    </source>
</reference>
<dbReference type="CDD" id="cd07389">
    <property type="entry name" value="MPP_PhoD"/>
    <property type="match status" value="1"/>
</dbReference>
<protein>
    <submittedName>
        <fullName evidence="2">Alkaline phosphatase D family protein</fullName>
    </submittedName>
</protein>
<dbReference type="PANTHER" id="PTHR43606:SF7">
    <property type="entry name" value="PHOSPHATASE, PUTATIVE (AFU_ORTHOLOGUE AFUA_6G08710)-RELATED"/>
    <property type="match status" value="1"/>
</dbReference>
<dbReference type="Pfam" id="PF09423">
    <property type="entry name" value="PhoD"/>
    <property type="match status" value="1"/>
</dbReference>
<sequence length="422" mass="48719">MDKLTFAVVSCSNFPFGYFNAYEHIAKDKEIDFVLHLGDFMYEYSRKSWGGVSGQLLNREHLPANETITLADYRTRHAQYKTDQGSKLMHAAHPLIPTWDDHESTNNPYLHGAQNHQINEGDWYARRAASLQAYYEWMPIRDPKQIADRAKLWRHFQFGNLASLITLETRHTGRSKQVEYSQHLANITNQQTRDKFVREQLYNPAQTILHPEMEDFLGKKLAQSVSNQEPWRLIGNQIPMAKIDMPDITKHVDINHPKFSKKAKSKVAKAQQLGKWKLPISLDTWNGYAAAREKFYEQCMNVKADDLLVFTGDSHCFWANKLHTQQGQSMGFEIGTTSVTSPGSFDYFAEYARKFDTLLSEQNAEVLWADCEHRGYVKTTLTKTQAKVAYIAMQTVTQRSTASFLQKSMTIDRTRQGLKYRI</sequence>
<name>A0ABU3STZ4_9ALTE</name>
<keyword evidence="3" id="KW-1185">Reference proteome</keyword>
<dbReference type="SUPFAM" id="SSF56300">
    <property type="entry name" value="Metallo-dependent phosphatases"/>
    <property type="match status" value="1"/>
</dbReference>
<feature type="domain" description="PhoD-like phosphatase metallophosphatase" evidence="1">
    <location>
        <begin position="6"/>
        <end position="389"/>
    </location>
</feature>
<dbReference type="InterPro" id="IPR038607">
    <property type="entry name" value="PhoD-like_sf"/>
</dbReference>
<dbReference type="EMBL" id="JAWDIO010000002">
    <property type="protein sequence ID" value="MDU0353471.1"/>
    <property type="molecule type" value="Genomic_DNA"/>
</dbReference>
<dbReference type="PANTHER" id="PTHR43606">
    <property type="entry name" value="PHOSPHATASE, PUTATIVE (AFU_ORTHOLOGUE AFUA_6G08710)-RELATED"/>
    <property type="match status" value="1"/>
</dbReference>
<evidence type="ECO:0000259" key="1">
    <source>
        <dbReference type="Pfam" id="PF09423"/>
    </source>
</evidence>
<comment type="caution">
    <text evidence="2">The sequence shown here is derived from an EMBL/GenBank/DDBJ whole genome shotgun (WGS) entry which is preliminary data.</text>
</comment>
<dbReference type="Gene3D" id="3.60.21.70">
    <property type="entry name" value="PhoD-like phosphatase"/>
    <property type="match status" value="1"/>
</dbReference>
<accession>A0ABU3STZ4</accession>
<organism evidence="2 3">
    <name type="scientific">Paraglaciecola aquimarina</name>
    <dbReference type="NCBI Taxonomy" id="1235557"/>
    <lineage>
        <taxon>Bacteria</taxon>
        <taxon>Pseudomonadati</taxon>
        <taxon>Pseudomonadota</taxon>
        <taxon>Gammaproteobacteria</taxon>
        <taxon>Alteromonadales</taxon>
        <taxon>Alteromonadaceae</taxon>
        <taxon>Paraglaciecola</taxon>
    </lineage>
</organism>